<protein>
    <submittedName>
        <fullName evidence="1">Uncharacterized protein DUF2452</fullName>
    </submittedName>
</protein>
<name>A0A3D9L739_MARFU</name>
<dbReference type="InterPro" id="IPR019534">
    <property type="entry name" value="DUF2452"/>
</dbReference>
<dbReference type="AlphaFoldDB" id="A0A3D9L739"/>
<comment type="caution">
    <text evidence="1">The sequence shown here is derived from an EMBL/GenBank/DDBJ whole genome shotgun (WGS) entry which is preliminary data.</text>
</comment>
<evidence type="ECO:0000313" key="2">
    <source>
        <dbReference type="Proteomes" id="UP000256779"/>
    </source>
</evidence>
<evidence type="ECO:0000313" key="1">
    <source>
        <dbReference type="EMBL" id="REE02169.1"/>
    </source>
</evidence>
<reference evidence="1 2" key="1">
    <citation type="submission" date="2018-07" db="EMBL/GenBank/DDBJ databases">
        <title>Genomic Encyclopedia of Type Strains, Phase IV (KMG-IV): sequencing the most valuable type-strain genomes for metagenomic binning, comparative biology and taxonomic classification.</title>
        <authorList>
            <person name="Goeker M."/>
        </authorList>
    </citation>
    <scope>NUCLEOTIDE SEQUENCE [LARGE SCALE GENOMIC DNA]</scope>
    <source>
        <strain evidence="1 2">DSM 4134</strain>
    </source>
</reference>
<dbReference type="Pfam" id="PF10504">
    <property type="entry name" value="DUF2452"/>
    <property type="match status" value="1"/>
</dbReference>
<dbReference type="RefSeq" id="WP_115866702.1">
    <property type="nucleotide sequence ID" value="NZ_QREG01000002.1"/>
</dbReference>
<sequence length="155" mass="17850">MSDKNKVDISKIDLEKEREKITDLPGLIEFAHNVGSALIKSEDKGVIKGQAMSAMYAQTDQQFGQIYEQMELLMKQANELRKRIDVSERIYSCQLNFKPVIGEIYHLYQRDDGSDFLSMIAPNEWGRSRKYNELVATVKLLPDHTWEVLNAPNDL</sequence>
<accession>A0A3D9L739</accession>
<organism evidence="1 2">
    <name type="scientific">Marinoscillum furvescens DSM 4134</name>
    <dbReference type="NCBI Taxonomy" id="1122208"/>
    <lineage>
        <taxon>Bacteria</taxon>
        <taxon>Pseudomonadati</taxon>
        <taxon>Bacteroidota</taxon>
        <taxon>Cytophagia</taxon>
        <taxon>Cytophagales</taxon>
        <taxon>Reichenbachiellaceae</taxon>
        <taxon>Marinoscillum</taxon>
    </lineage>
</organism>
<keyword evidence="2" id="KW-1185">Reference proteome</keyword>
<gene>
    <name evidence="1" type="ORF">C7460_102193</name>
</gene>
<proteinExistence type="predicted"/>
<dbReference type="Proteomes" id="UP000256779">
    <property type="component" value="Unassembled WGS sequence"/>
</dbReference>
<dbReference type="OrthoDB" id="662061at2"/>
<dbReference type="EMBL" id="QREG01000002">
    <property type="protein sequence ID" value="REE02169.1"/>
    <property type="molecule type" value="Genomic_DNA"/>
</dbReference>